<evidence type="ECO:0000313" key="8">
    <source>
        <dbReference type="EMBL" id="MDM8274911.1"/>
    </source>
</evidence>
<evidence type="ECO:0000256" key="1">
    <source>
        <dbReference type="ARBA" id="ARBA00004127"/>
    </source>
</evidence>
<keyword evidence="9" id="KW-1185">Reference proteome</keyword>
<proteinExistence type="predicted"/>
<sequence length="198" mass="20680">MELLNALFTAAFDQNLVFVQLVGMVSVILVAERPQDSFCFGGMVWAAAFLSGLIGWPLYTTLFEPWGISYLAPMAYLVVGVAVSYVIGAVMATGKERSVRDRIYMMASVVALNAALLAVPMGNAAVAATSTFDVALGSSFGAGMGAFIAIVAFAFLRDRIDERLVPGVLRGLPITLVTASLVALAFTGVAGIAGGLFV</sequence>
<dbReference type="InterPro" id="IPR003667">
    <property type="entry name" value="NqrDE/RnfAE"/>
</dbReference>
<dbReference type="RefSeq" id="WP_204673159.1">
    <property type="nucleotide sequence ID" value="NZ_JACJKQ010000014.1"/>
</dbReference>
<feature type="transmembrane region" description="Helical" evidence="7">
    <location>
        <begin position="103"/>
        <end position="122"/>
    </location>
</feature>
<dbReference type="Proteomes" id="UP001529421">
    <property type="component" value="Unassembled WGS sequence"/>
</dbReference>
<keyword evidence="4" id="KW-1278">Translocase</keyword>
<evidence type="ECO:0000256" key="4">
    <source>
        <dbReference type="ARBA" id="ARBA00022967"/>
    </source>
</evidence>
<evidence type="ECO:0000313" key="9">
    <source>
        <dbReference type="Proteomes" id="UP001529421"/>
    </source>
</evidence>
<dbReference type="PANTHER" id="PTHR30335:SF1">
    <property type="entry name" value="NA(+)-TRANSLOCATING NADH-QUINONE REDUCTASE SUBUNIT E"/>
    <property type="match status" value="1"/>
</dbReference>
<feature type="transmembrane region" description="Helical" evidence="7">
    <location>
        <begin position="71"/>
        <end position="91"/>
    </location>
</feature>
<name>A0ABT7V8S8_9ACTN</name>
<evidence type="ECO:0000256" key="6">
    <source>
        <dbReference type="ARBA" id="ARBA00023136"/>
    </source>
</evidence>
<feature type="transmembrane region" description="Helical" evidence="7">
    <location>
        <begin position="134"/>
        <end position="156"/>
    </location>
</feature>
<dbReference type="InterPro" id="IPR050133">
    <property type="entry name" value="NqrDE/RnfAE_oxidrdctase"/>
</dbReference>
<evidence type="ECO:0000256" key="3">
    <source>
        <dbReference type="ARBA" id="ARBA00022692"/>
    </source>
</evidence>
<dbReference type="Pfam" id="PF02508">
    <property type="entry name" value="Rnf-Nqr"/>
    <property type="match status" value="1"/>
</dbReference>
<dbReference type="EMBL" id="JAUDDZ010000005">
    <property type="protein sequence ID" value="MDM8274911.1"/>
    <property type="molecule type" value="Genomic_DNA"/>
</dbReference>
<feature type="transmembrane region" description="Helical" evidence="7">
    <location>
        <begin position="38"/>
        <end position="59"/>
    </location>
</feature>
<evidence type="ECO:0000256" key="7">
    <source>
        <dbReference type="SAM" id="Phobius"/>
    </source>
</evidence>
<gene>
    <name evidence="8" type="ORF">QUW28_05275</name>
</gene>
<organism evidence="8 9">
    <name type="scientific">Enorma phocaeensis</name>
    <dbReference type="NCBI Taxonomy" id="1871019"/>
    <lineage>
        <taxon>Bacteria</taxon>
        <taxon>Bacillati</taxon>
        <taxon>Actinomycetota</taxon>
        <taxon>Coriobacteriia</taxon>
        <taxon>Coriobacteriales</taxon>
        <taxon>Coriobacteriaceae</taxon>
        <taxon>Enorma</taxon>
    </lineage>
</organism>
<reference evidence="9" key="1">
    <citation type="submission" date="2023-06" db="EMBL/GenBank/DDBJ databases">
        <title>Identification and characterization of horizontal gene transfer across gut microbiota members of farm animals based on homology search.</title>
        <authorList>
            <person name="Zeman M."/>
            <person name="Kubasova T."/>
            <person name="Jahodarova E."/>
            <person name="Nykrynova M."/>
            <person name="Rychlik I."/>
        </authorList>
    </citation>
    <scope>NUCLEOTIDE SEQUENCE [LARGE SCALE GENOMIC DNA]</scope>
    <source>
        <strain evidence="9">154_Feed</strain>
    </source>
</reference>
<feature type="transmembrane region" description="Helical" evidence="7">
    <location>
        <begin position="168"/>
        <end position="197"/>
    </location>
</feature>
<keyword evidence="5 7" id="KW-1133">Transmembrane helix</keyword>
<evidence type="ECO:0000256" key="5">
    <source>
        <dbReference type="ARBA" id="ARBA00022989"/>
    </source>
</evidence>
<protein>
    <submittedName>
        <fullName evidence="8">Rnf-Nqr domain containing protein</fullName>
    </submittedName>
</protein>
<evidence type="ECO:0000256" key="2">
    <source>
        <dbReference type="ARBA" id="ARBA00022448"/>
    </source>
</evidence>
<keyword evidence="6 7" id="KW-0472">Membrane</keyword>
<comment type="subcellular location">
    <subcellularLocation>
        <location evidence="1">Endomembrane system</location>
        <topology evidence="1">Multi-pass membrane protein</topology>
    </subcellularLocation>
</comment>
<keyword evidence="3 7" id="KW-0812">Transmembrane</keyword>
<feature type="transmembrane region" description="Helical" evidence="7">
    <location>
        <begin position="6"/>
        <end position="31"/>
    </location>
</feature>
<keyword evidence="2" id="KW-0813">Transport</keyword>
<accession>A0ABT7V8S8</accession>
<comment type="caution">
    <text evidence="8">The sequence shown here is derived from an EMBL/GenBank/DDBJ whole genome shotgun (WGS) entry which is preliminary data.</text>
</comment>
<dbReference type="PANTHER" id="PTHR30335">
    <property type="entry name" value="INTEGRAL MEMBRANE PROTEIN OF SOXR-REDUCING COMPLEX"/>
    <property type="match status" value="1"/>
</dbReference>